<dbReference type="SUPFAM" id="SSF46565">
    <property type="entry name" value="Chaperone J-domain"/>
    <property type="match status" value="1"/>
</dbReference>
<keyword evidence="4" id="KW-0472">Membrane</keyword>
<name>A0ABY4TXA2_9SPHN</name>
<dbReference type="Proteomes" id="UP001055580">
    <property type="component" value="Chromosome"/>
</dbReference>
<keyword evidence="3" id="KW-1133">Transmembrane helix</keyword>
<dbReference type="Pfam" id="PF00226">
    <property type="entry name" value="DnaJ"/>
    <property type="match status" value="1"/>
</dbReference>
<comment type="subcellular location">
    <subcellularLocation>
        <location evidence="1">Membrane</location>
        <topology evidence="1">Single-pass membrane protein</topology>
    </subcellularLocation>
</comment>
<evidence type="ECO:0000313" key="7">
    <source>
        <dbReference type="EMBL" id="URW74938.1"/>
    </source>
</evidence>
<dbReference type="PANTHER" id="PTHR12763">
    <property type="match status" value="1"/>
</dbReference>
<gene>
    <name evidence="7" type="ORF">M9980_10235</name>
</gene>
<evidence type="ECO:0000256" key="4">
    <source>
        <dbReference type="ARBA" id="ARBA00023136"/>
    </source>
</evidence>
<protein>
    <submittedName>
        <fullName evidence="7">DnaJ domain-containing protein</fullName>
    </submittedName>
</protein>
<dbReference type="InterPro" id="IPR036869">
    <property type="entry name" value="J_dom_sf"/>
</dbReference>
<feature type="domain" description="J" evidence="6">
    <location>
        <begin position="30"/>
        <end position="83"/>
    </location>
</feature>
<dbReference type="InterPro" id="IPR001623">
    <property type="entry name" value="DnaJ_domain"/>
</dbReference>
<organism evidence="7 8">
    <name type="scientific">Sphingomonas donggukensis</name>
    <dbReference type="NCBI Taxonomy" id="2949093"/>
    <lineage>
        <taxon>Bacteria</taxon>
        <taxon>Pseudomonadati</taxon>
        <taxon>Pseudomonadota</taxon>
        <taxon>Alphaproteobacteria</taxon>
        <taxon>Sphingomonadales</taxon>
        <taxon>Sphingomonadaceae</taxon>
        <taxon>Sphingomonas</taxon>
    </lineage>
</organism>
<dbReference type="PROSITE" id="PS50076">
    <property type="entry name" value="DNAJ_2"/>
    <property type="match status" value="1"/>
</dbReference>
<dbReference type="RefSeq" id="WP_250750199.1">
    <property type="nucleotide sequence ID" value="NZ_CP098401.1"/>
</dbReference>
<dbReference type="Gene3D" id="1.10.287.110">
    <property type="entry name" value="DnaJ domain"/>
    <property type="match status" value="1"/>
</dbReference>
<keyword evidence="8" id="KW-1185">Reference proteome</keyword>
<dbReference type="EMBL" id="CP098401">
    <property type="protein sequence ID" value="URW74938.1"/>
    <property type="molecule type" value="Genomic_DNA"/>
</dbReference>
<accession>A0ABY4TXA2</accession>
<dbReference type="SMART" id="SM00271">
    <property type="entry name" value="DnaJ"/>
    <property type="match status" value="1"/>
</dbReference>
<evidence type="ECO:0000256" key="1">
    <source>
        <dbReference type="ARBA" id="ARBA00004167"/>
    </source>
</evidence>
<evidence type="ECO:0000256" key="3">
    <source>
        <dbReference type="ARBA" id="ARBA00022989"/>
    </source>
</evidence>
<keyword evidence="2" id="KW-0812">Transmembrane</keyword>
<proteinExistence type="inferred from homology"/>
<evidence type="ECO:0000313" key="8">
    <source>
        <dbReference type="Proteomes" id="UP001055580"/>
    </source>
</evidence>
<evidence type="ECO:0000256" key="2">
    <source>
        <dbReference type="ARBA" id="ARBA00022692"/>
    </source>
</evidence>
<evidence type="ECO:0000256" key="5">
    <source>
        <dbReference type="ARBA" id="ARBA00038105"/>
    </source>
</evidence>
<comment type="similarity">
    <text evidence="5">Belongs to the TIM14 family.</text>
</comment>
<dbReference type="CDD" id="cd06257">
    <property type="entry name" value="DnaJ"/>
    <property type="match status" value="1"/>
</dbReference>
<reference evidence="7" key="1">
    <citation type="submission" date="2022-05" db="EMBL/GenBank/DDBJ databases">
        <title>Sphingomonas sp. strain RMG20 Genome sequencing and assembly.</title>
        <authorList>
            <person name="Kim I."/>
        </authorList>
    </citation>
    <scope>NUCLEOTIDE SEQUENCE</scope>
    <source>
        <strain evidence="7">RMG20</strain>
    </source>
</reference>
<dbReference type="PANTHER" id="PTHR12763:SF28">
    <property type="entry name" value="GEO10507P1-RELATED"/>
    <property type="match status" value="1"/>
</dbReference>
<evidence type="ECO:0000259" key="6">
    <source>
        <dbReference type="PROSITE" id="PS50076"/>
    </source>
</evidence>
<sequence length="84" mass="9059">MTKLLLALAIMAAVWWVLKPKPKVLPDEAKARDILGVSATASAEEVRAAHRRLLGGVHPDRGGSAELTRQINAARDVLLRRLGA</sequence>